<evidence type="ECO:0000256" key="5">
    <source>
        <dbReference type="ARBA" id="ARBA00047960"/>
    </source>
</evidence>
<evidence type="ECO:0000313" key="8">
    <source>
        <dbReference type="EMBL" id="PKU77981.1"/>
    </source>
</evidence>
<dbReference type="Gene3D" id="3.40.30.10">
    <property type="entry name" value="Glutaredoxin"/>
    <property type="match status" value="1"/>
</dbReference>
<evidence type="ECO:0000313" key="9">
    <source>
        <dbReference type="Proteomes" id="UP000233837"/>
    </source>
</evidence>
<comment type="catalytic activity">
    <reaction evidence="6">
        <text>L-dehydroascorbate + 2 glutathione = glutathione disulfide + L-ascorbate</text>
        <dbReference type="Rhea" id="RHEA:24424"/>
        <dbReference type="ChEBI" id="CHEBI:38290"/>
        <dbReference type="ChEBI" id="CHEBI:57925"/>
        <dbReference type="ChEBI" id="CHEBI:58297"/>
        <dbReference type="ChEBI" id="CHEBI:58539"/>
        <dbReference type="EC" id="1.8.5.1"/>
    </reaction>
</comment>
<dbReference type="FunFam" id="1.20.1050.10:FF:000029">
    <property type="entry name" value="Glutathione S-transferase DHAR3, chloroplastic"/>
    <property type="match status" value="1"/>
</dbReference>
<dbReference type="SFLD" id="SFLDG00358">
    <property type="entry name" value="Main_(cytGST)"/>
    <property type="match status" value="1"/>
</dbReference>
<keyword evidence="3" id="KW-0560">Oxidoreductase</keyword>
<evidence type="ECO:0000256" key="4">
    <source>
        <dbReference type="ARBA" id="ARBA00024194"/>
    </source>
</evidence>
<dbReference type="STRING" id="906689.A0A2I0WQR5"/>
<dbReference type="PANTHER" id="PTHR44420:SF1">
    <property type="entry name" value="GLUTATHIONE S-TRANSFERASE DHAR3, CHLOROPLASTIC"/>
    <property type="match status" value="1"/>
</dbReference>
<dbReference type="EMBL" id="KZ502480">
    <property type="protein sequence ID" value="PKU77981.1"/>
    <property type="molecule type" value="Genomic_DNA"/>
</dbReference>
<dbReference type="Proteomes" id="UP000233837">
    <property type="component" value="Unassembled WGS sequence"/>
</dbReference>
<accession>A0A2I0WQR5</accession>
<reference evidence="8 9" key="2">
    <citation type="journal article" date="2017" name="Nature">
        <title>The Apostasia genome and the evolution of orchids.</title>
        <authorList>
            <person name="Zhang G.Q."/>
            <person name="Liu K.W."/>
            <person name="Li Z."/>
            <person name="Lohaus R."/>
            <person name="Hsiao Y.Y."/>
            <person name="Niu S.C."/>
            <person name="Wang J.Y."/>
            <person name="Lin Y.C."/>
            <person name="Xu Q."/>
            <person name="Chen L.J."/>
            <person name="Yoshida K."/>
            <person name="Fujiwara S."/>
            <person name="Wang Z.W."/>
            <person name="Zhang Y.Q."/>
            <person name="Mitsuda N."/>
            <person name="Wang M."/>
            <person name="Liu G.H."/>
            <person name="Pecoraro L."/>
            <person name="Huang H.X."/>
            <person name="Xiao X.J."/>
            <person name="Lin M."/>
            <person name="Wu X.Y."/>
            <person name="Wu W.L."/>
            <person name="Chen Y.Y."/>
            <person name="Chang S.B."/>
            <person name="Sakamoto S."/>
            <person name="Ohme-Takagi M."/>
            <person name="Yagi M."/>
            <person name="Zeng S.J."/>
            <person name="Shen C.Y."/>
            <person name="Yeh C.M."/>
            <person name="Luo Y.B."/>
            <person name="Tsai W.C."/>
            <person name="Van de Peer Y."/>
            <person name="Liu Z.J."/>
        </authorList>
    </citation>
    <scope>NUCLEOTIDE SEQUENCE [LARGE SCALE GENOMIC DNA]</scope>
    <source>
        <tissue evidence="8">The whole plant</tissue>
    </source>
</reference>
<evidence type="ECO:0000256" key="2">
    <source>
        <dbReference type="ARBA" id="ARBA00022679"/>
    </source>
</evidence>
<name>A0A2I0WQR5_9ASPA</name>
<proteinExistence type="inferred from homology"/>
<protein>
    <submittedName>
        <fullName evidence="8">Glutathione S-transferase DHAR3, chloroplastic</fullName>
    </submittedName>
</protein>
<dbReference type="InterPro" id="IPR040079">
    <property type="entry name" value="Glutathione_S-Trfase"/>
</dbReference>
<dbReference type="InterPro" id="IPR044627">
    <property type="entry name" value="DHAR1/2/3/4"/>
</dbReference>
<dbReference type="Gene3D" id="1.20.1050.10">
    <property type="match status" value="1"/>
</dbReference>
<dbReference type="PROSITE" id="PS50404">
    <property type="entry name" value="GST_NTER"/>
    <property type="match status" value="1"/>
</dbReference>
<dbReference type="GO" id="GO:0004364">
    <property type="term" value="F:glutathione transferase activity"/>
    <property type="evidence" value="ECO:0007669"/>
    <property type="project" value="UniProtKB-EC"/>
</dbReference>
<gene>
    <name evidence="8" type="primary">DHAR3</name>
    <name evidence="8" type="ORF">MA16_Dca011601</name>
</gene>
<evidence type="ECO:0000256" key="3">
    <source>
        <dbReference type="ARBA" id="ARBA00023002"/>
    </source>
</evidence>
<dbReference type="InterPro" id="IPR036249">
    <property type="entry name" value="Thioredoxin-like_sf"/>
</dbReference>
<keyword evidence="9" id="KW-1185">Reference proteome</keyword>
<comment type="catalytic activity">
    <reaction evidence="5">
        <text>RX + glutathione = an S-substituted glutathione + a halide anion + H(+)</text>
        <dbReference type="Rhea" id="RHEA:16437"/>
        <dbReference type="ChEBI" id="CHEBI:15378"/>
        <dbReference type="ChEBI" id="CHEBI:16042"/>
        <dbReference type="ChEBI" id="CHEBI:17792"/>
        <dbReference type="ChEBI" id="CHEBI:57925"/>
        <dbReference type="ChEBI" id="CHEBI:90779"/>
        <dbReference type="EC" id="2.5.1.18"/>
    </reaction>
</comment>
<keyword evidence="2 8" id="KW-0808">Transferase</keyword>
<dbReference type="OrthoDB" id="1935530at2759"/>
<dbReference type="SUPFAM" id="SSF52833">
    <property type="entry name" value="Thioredoxin-like"/>
    <property type="match status" value="1"/>
</dbReference>
<dbReference type="CDD" id="cd00570">
    <property type="entry name" value="GST_N_family"/>
    <property type="match status" value="1"/>
</dbReference>
<keyword evidence="1" id="KW-0216">Detoxification</keyword>
<dbReference type="InterPro" id="IPR004045">
    <property type="entry name" value="Glutathione_S-Trfase_N"/>
</dbReference>
<dbReference type="GO" id="GO:0045174">
    <property type="term" value="F:glutathione dehydrogenase (ascorbate) activity"/>
    <property type="evidence" value="ECO:0007669"/>
    <property type="project" value="UniProtKB-EC"/>
</dbReference>
<dbReference type="SFLD" id="SFLDS00019">
    <property type="entry name" value="Glutathione_Transferase_(cytos"/>
    <property type="match status" value="1"/>
</dbReference>
<dbReference type="FunFam" id="3.40.30.10:FF:000102">
    <property type="entry name" value="Glutathione S-transferase DHAR3 chloroplastic"/>
    <property type="match status" value="1"/>
</dbReference>
<dbReference type="GO" id="GO:0033355">
    <property type="term" value="P:ascorbate glutathione cycle"/>
    <property type="evidence" value="ECO:0007669"/>
    <property type="project" value="InterPro"/>
</dbReference>
<evidence type="ECO:0000256" key="1">
    <source>
        <dbReference type="ARBA" id="ARBA00022575"/>
    </source>
</evidence>
<evidence type="ECO:0000259" key="7">
    <source>
        <dbReference type="PROSITE" id="PS50404"/>
    </source>
</evidence>
<organism evidence="8 9">
    <name type="scientific">Dendrobium catenatum</name>
    <dbReference type="NCBI Taxonomy" id="906689"/>
    <lineage>
        <taxon>Eukaryota</taxon>
        <taxon>Viridiplantae</taxon>
        <taxon>Streptophyta</taxon>
        <taxon>Embryophyta</taxon>
        <taxon>Tracheophyta</taxon>
        <taxon>Spermatophyta</taxon>
        <taxon>Magnoliopsida</taxon>
        <taxon>Liliopsida</taxon>
        <taxon>Asparagales</taxon>
        <taxon>Orchidaceae</taxon>
        <taxon>Epidendroideae</taxon>
        <taxon>Malaxideae</taxon>
        <taxon>Dendrobiinae</taxon>
        <taxon>Dendrobium</taxon>
    </lineage>
</organism>
<dbReference type="Pfam" id="PF13409">
    <property type="entry name" value="GST_N_2"/>
    <property type="match status" value="1"/>
</dbReference>
<feature type="domain" description="GST N-terminal" evidence="7">
    <location>
        <begin position="65"/>
        <end position="143"/>
    </location>
</feature>
<evidence type="ECO:0000256" key="6">
    <source>
        <dbReference type="ARBA" id="ARBA00049544"/>
    </source>
</evidence>
<dbReference type="SUPFAM" id="SSF47616">
    <property type="entry name" value="GST C-terminal domain-like"/>
    <property type="match status" value="1"/>
</dbReference>
<comment type="similarity">
    <text evidence="4">Belongs to the GST superfamily. DHAR family.</text>
</comment>
<reference evidence="8 9" key="1">
    <citation type="journal article" date="2016" name="Sci. Rep.">
        <title>The Dendrobium catenatum Lindl. genome sequence provides insights into polysaccharide synthase, floral development and adaptive evolution.</title>
        <authorList>
            <person name="Zhang G.Q."/>
            <person name="Xu Q."/>
            <person name="Bian C."/>
            <person name="Tsai W.C."/>
            <person name="Yeh C.M."/>
            <person name="Liu K.W."/>
            <person name="Yoshida K."/>
            <person name="Zhang L.S."/>
            <person name="Chang S.B."/>
            <person name="Chen F."/>
            <person name="Shi Y."/>
            <person name="Su Y.Y."/>
            <person name="Zhang Y.Q."/>
            <person name="Chen L.J."/>
            <person name="Yin Y."/>
            <person name="Lin M."/>
            <person name="Huang H."/>
            <person name="Deng H."/>
            <person name="Wang Z.W."/>
            <person name="Zhu S.L."/>
            <person name="Zhao X."/>
            <person name="Deng C."/>
            <person name="Niu S.C."/>
            <person name="Huang J."/>
            <person name="Wang M."/>
            <person name="Liu G.H."/>
            <person name="Yang H.J."/>
            <person name="Xiao X.J."/>
            <person name="Hsiao Y.Y."/>
            <person name="Wu W.L."/>
            <person name="Chen Y.Y."/>
            <person name="Mitsuda N."/>
            <person name="Ohme-Takagi M."/>
            <person name="Luo Y.B."/>
            <person name="Van de Peer Y."/>
            <person name="Liu Z.J."/>
        </authorList>
    </citation>
    <scope>NUCLEOTIDE SEQUENCE [LARGE SCALE GENOMIC DNA]</scope>
    <source>
        <tissue evidence="8">The whole plant</tissue>
    </source>
</reference>
<dbReference type="AlphaFoldDB" id="A0A2I0WQR5"/>
<dbReference type="PANTHER" id="PTHR44420">
    <property type="entry name" value="GLUTATHIONE S-TRANSFERASE DHAR2-RELATED"/>
    <property type="match status" value="1"/>
</dbReference>
<dbReference type="InterPro" id="IPR036282">
    <property type="entry name" value="Glutathione-S-Trfase_C_sf"/>
</dbReference>
<sequence length="267" mass="29846">MASTVAATTSVFARSSTALNPNRVHLRFFAPRPCRPLGRFRFLPIRALSSPNGFFNPIEVCVKESVTVPGKLGDCPFSQRVLLTLEEKNLPYDIKLANLANKPEWFLKISPEGKVPVAKLDDKWIADSDIITQLIEEKCPEPPLAAPPEKSSVGSKIFSAFIAFLKSKDPNDGTEQALLTELTAINEYLKENGPFVNGEKISAIDLSLGPKLYHLEIVLDYYKSWSVPESLTFVRNYMESVFSRESFVKTQALREDVIAGWRPKVEV</sequence>